<proteinExistence type="predicted"/>
<name>A0ACB8SN90_9AGAM</name>
<sequence length="796" mass="88973">MDPKKSLSVPTRRSTRLAASQGTPLPQVTATAMQSAVSPDPPVDAGATPADLTAAFDSLSLGPEKPQAQGENVSPHEGVGPEVDGETVPKRVPTHIRFQNLGNARDTLREKLGPVPTVSVEKILSFFAERITAGDVARIKDELEAGGSITNGKWAAFQIDPAKSNIIEDRTFEPMAALFKLIWQKCVEVKPTLATAAFELCNTPSKAPLSERKNTSRPDGLLVLRDRPAAKLTGAPDDIRWEDAAAFFEYKKKNSEGDRIDNEGKVVWSAHRILRDDPCRRFVLGISIENTDTRLWYVNRSVLAVSQPFNFVTDHAILIRLFAIMAFSTPVEAGWDPTMRRCINNGKFYYEVDVYDCVTGKTRTYVTTEILADHGAETMQGRAPRVYEAFEKGDRSRKPVVVKDIWIEDDRQREGDILNTILSEASKQNSSAAATSAQYFPTIICHGDVMIDGRQDQTLHLGMRGNSIPTGTKLHPMSMSTYPVPKEGAEAQGYLPYFGPKSRGRVQHPKDKKYQDVIPRAHYRIAFNEVGIPLYEVHNLRMVYSVLGAVVKGLEVMHSVGYVHRDVSASNILLLPDGRGVLTDLEYAKHESTRSNHGVRSGSPHFTAVEVALQKYHFLRAIDQMEVDGDGGSGKRHPRPVFKYNRLHDFESVLWICLWELYIHAPLKSPSEHWEDFDPHEQLTAYDDMFPDTLVPSAQRLQALEGKNNHSEYLHSLLQPVHRKLLPAWVKLLKRYREAETAPFTGGPFPPMQGVEELYAAFSQALDGAKEVSPDMELITIERWSRMIVSDDSDEQ</sequence>
<reference evidence="1" key="1">
    <citation type="submission" date="2021-03" db="EMBL/GenBank/DDBJ databases">
        <authorList>
            <consortium name="DOE Joint Genome Institute"/>
            <person name="Ahrendt S."/>
            <person name="Looney B.P."/>
            <person name="Miyauchi S."/>
            <person name="Morin E."/>
            <person name="Drula E."/>
            <person name="Courty P.E."/>
            <person name="Chicoki N."/>
            <person name="Fauchery L."/>
            <person name="Kohler A."/>
            <person name="Kuo A."/>
            <person name="Labutti K."/>
            <person name="Pangilinan J."/>
            <person name="Lipzen A."/>
            <person name="Riley R."/>
            <person name="Andreopoulos W."/>
            <person name="He G."/>
            <person name="Johnson J."/>
            <person name="Barry K.W."/>
            <person name="Grigoriev I.V."/>
            <person name="Nagy L."/>
            <person name="Hibbett D."/>
            <person name="Henrissat B."/>
            <person name="Matheny P.B."/>
            <person name="Labbe J."/>
            <person name="Martin F."/>
        </authorList>
    </citation>
    <scope>NUCLEOTIDE SEQUENCE</scope>
    <source>
        <strain evidence="1">HHB10654</strain>
    </source>
</reference>
<reference evidence="1" key="2">
    <citation type="journal article" date="2022" name="New Phytol.">
        <title>Evolutionary transition to the ectomycorrhizal habit in the genomes of a hyperdiverse lineage of mushroom-forming fungi.</title>
        <authorList>
            <person name="Looney B."/>
            <person name="Miyauchi S."/>
            <person name="Morin E."/>
            <person name="Drula E."/>
            <person name="Courty P.E."/>
            <person name="Kohler A."/>
            <person name="Kuo A."/>
            <person name="LaButti K."/>
            <person name="Pangilinan J."/>
            <person name="Lipzen A."/>
            <person name="Riley R."/>
            <person name="Andreopoulos W."/>
            <person name="He G."/>
            <person name="Johnson J."/>
            <person name="Nolan M."/>
            <person name="Tritt A."/>
            <person name="Barry K.W."/>
            <person name="Grigoriev I.V."/>
            <person name="Nagy L.G."/>
            <person name="Hibbett D."/>
            <person name="Henrissat B."/>
            <person name="Matheny P.B."/>
            <person name="Labbe J."/>
            <person name="Martin F.M."/>
        </authorList>
    </citation>
    <scope>NUCLEOTIDE SEQUENCE</scope>
    <source>
        <strain evidence="1">HHB10654</strain>
    </source>
</reference>
<dbReference type="Proteomes" id="UP000814140">
    <property type="component" value="Unassembled WGS sequence"/>
</dbReference>
<evidence type="ECO:0000313" key="2">
    <source>
        <dbReference type="Proteomes" id="UP000814140"/>
    </source>
</evidence>
<dbReference type="EMBL" id="MU277248">
    <property type="protein sequence ID" value="KAI0057356.1"/>
    <property type="molecule type" value="Genomic_DNA"/>
</dbReference>
<accession>A0ACB8SN90</accession>
<gene>
    <name evidence="1" type="ORF">BV25DRAFT_1920204</name>
</gene>
<comment type="caution">
    <text evidence="1">The sequence shown here is derived from an EMBL/GenBank/DDBJ whole genome shotgun (WGS) entry which is preliminary data.</text>
</comment>
<protein>
    <submittedName>
        <fullName evidence="1">Uncharacterized protein</fullName>
    </submittedName>
</protein>
<evidence type="ECO:0000313" key="1">
    <source>
        <dbReference type="EMBL" id="KAI0057356.1"/>
    </source>
</evidence>
<keyword evidence="2" id="KW-1185">Reference proteome</keyword>
<organism evidence="1 2">
    <name type="scientific">Artomyces pyxidatus</name>
    <dbReference type="NCBI Taxonomy" id="48021"/>
    <lineage>
        <taxon>Eukaryota</taxon>
        <taxon>Fungi</taxon>
        <taxon>Dikarya</taxon>
        <taxon>Basidiomycota</taxon>
        <taxon>Agaricomycotina</taxon>
        <taxon>Agaricomycetes</taxon>
        <taxon>Russulales</taxon>
        <taxon>Auriscalpiaceae</taxon>
        <taxon>Artomyces</taxon>
    </lineage>
</organism>